<keyword evidence="2" id="KW-0378">Hydrolase</keyword>
<evidence type="ECO:0000256" key="1">
    <source>
        <dbReference type="ARBA" id="ARBA00022997"/>
    </source>
</evidence>
<dbReference type="InterPro" id="IPR008257">
    <property type="entry name" value="Pept_M19"/>
</dbReference>
<dbReference type="PANTHER" id="PTHR10443:SF12">
    <property type="entry name" value="DIPEPTIDASE"/>
    <property type="match status" value="1"/>
</dbReference>
<evidence type="ECO:0000256" key="3">
    <source>
        <dbReference type="SAM" id="MobiDB-lite"/>
    </source>
</evidence>
<protein>
    <recommendedName>
        <fullName evidence="2">Dipeptidase</fullName>
        <ecNumber evidence="2">3.4.13.19</ecNumber>
    </recommendedName>
</protein>
<organism evidence="4 5">
    <name type="scientific">Macrophomina phaseolina</name>
    <dbReference type="NCBI Taxonomy" id="35725"/>
    <lineage>
        <taxon>Eukaryota</taxon>
        <taxon>Fungi</taxon>
        <taxon>Dikarya</taxon>
        <taxon>Ascomycota</taxon>
        <taxon>Pezizomycotina</taxon>
        <taxon>Dothideomycetes</taxon>
        <taxon>Dothideomycetes incertae sedis</taxon>
        <taxon>Botryosphaeriales</taxon>
        <taxon>Botryosphaeriaceae</taxon>
        <taxon>Macrophomina</taxon>
    </lineage>
</organism>
<dbReference type="PANTHER" id="PTHR10443">
    <property type="entry name" value="MICROSOMAL DIPEPTIDASE"/>
    <property type="match status" value="1"/>
</dbReference>
<dbReference type="Gene3D" id="3.20.20.140">
    <property type="entry name" value="Metal-dependent hydrolases"/>
    <property type="match status" value="2"/>
</dbReference>
<evidence type="ECO:0000256" key="2">
    <source>
        <dbReference type="RuleBase" id="RU341113"/>
    </source>
</evidence>
<proteinExistence type="inferred from homology"/>
<comment type="cofactor">
    <cofactor evidence="2">
        <name>Zn(2+)</name>
        <dbReference type="ChEBI" id="CHEBI:29105"/>
    </cofactor>
</comment>
<keyword evidence="2" id="KW-0479">Metal-binding</keyword>
<keyword evidence="5" id="KW-1185">Reference proteome</keyword>
<dbReference type="Proteomes" id="UP000774617">
    <property type="component" value="Unassembled WGS sequence"/>
</dbReference>
<comment type="catalytic activity">
    <reaction evidence="2">
        <text>an L-aminoacyl-L-amino acid + H2O = 2 an L-alpha-amino acid</text>
        <dbReference type="Rhea" id="RHEA:48940"/>
        <dbReference type="ChEBI" id="CHEBI:15377"/>
        <dbReference type="ChEBI" id="CHEBI:59869"/>
        <dbReference type="ChEBI" id="CHEBI:77460"/>
        <dbReference type="EC" id="3.4.13.19"/>
    </reaction>
</comment>
<keyword evidence="2" id="KW-0645">Protease</keyword>
<dbReference type="Pfam" id="PF01244">
    <property type="entry name" value="Peptidase_M19"/>
    <property type="match status" value="1"/>
</dbReference>
<reference evidence="4 5" key="1">
    <citation type="journal article" date="2021" name="Nat. Commun.">
        <title>Genetic determinants of endophytism in the Arabidopsis root mycobiome.</title>
        <authorList>
            <person name="Mesny F."/>
            <person name="Miyauchi S."/>
            <person name="Thiergart T."/>
            <person name="Pickel B."/>
            <person name="Atanasova L."/>
            <person name="Karlsson M."/>
            <person name="Huettel B."/>
            <person name="Barry K.W."/>
            <person name="Haridas S."/>
            <person name="Chen C."/>
            <person name="Bauer D."/>
            <person name="Andreopoulos W."/>
            <person name="Pangilinan J."/>
            <person name="LaButti K."/>
            <person name="Riley R."/>
            <person name="Lipzen A."/>
            <person name="Clum A."/>
            <person name="Drula E."/>
            <person name="Henrissat B."/>
            <person name="Kohler A."/>
            <person name="Grigoriev I.V."/>
            <person name="Martin F.M."/>
            <person name="Hacquard S."/>
        </authorList>
    </citation>
    <scope>NUCLEOTIDE SEQUENCE [LARGE SCALE GENOMIC DNA]</scope>
    <source>
        <strain evidence="4 5">MPI-SDFR-AT-0080</strain>
    </source>
</reference>
<comment type="caution">
    <text evidence="4">The sequence shown here is derived from an EMBL/GenBank/DDBJ whole genome shotgun (WGS) entry which is preliminary data.</text>
</comment>
<keyword evidence="2" id="KW-0862">Zinc</keyword>
<comment type="similarity">
    <text evidence="2">Belongs to the metallo-dependent hydrolases superfamily. Peptidase M19 family.</text>
</comment>
<evidence type="ECO:0000313" key="4">
    <source>
        <dbReference type="EMBL" id="KAH7034301.1"/>
    </source>
</evidence>
<keyword evidence="2" id="KW-0482">Metalloprotease</keyword>
<feature type="compositionally biased region" description="Basic and acidic residues" evidence="3">
    <location>
        <begin position="308"/>
        <end position="321"/>
    </location>
</feature>
<evidence type="ECO:0000313" key="5">
    <source>
        <dbReference type="Proteomes" id="UP000774617"/>
    </source>
</evidence>
<keyword evidence="1 2" id="KW-0224">Dipeptidase</keyword>
<gene>
    <name evidence="4" type="ORF">B0J12DRAFT_713571</name>
</gene>
<name>A0ABQ8FY06_9PEZI</name>
<accession>A0ABQ8FY06</accession>
<feature type="region of interest" description="Disordered" evidence="3">
    <location>
        <begin position="288"/>
        <end position="321"/>
    </location>
</feature>
<dbReference type="SUPFAM" id="SSF51556">
    <property type="entry name" value="Metallo-dependent hydrolases"/>
    <property type="match status" value="1"/>
</dbReference>
<dbReference type="EMBL" id="JAGTJR010000037">
    <property type="protein sequence ID" value="KAH7034301.1"/>
    <property type="molecule type" value="Genomic_DNA"/>
</dbReference>
<dbReference type="EC" id="3.4.13.19" evidence="2"/>
<dbReference type="InterPro" id="IPR032466">
    <property type="entry name" value="Metal_Hydrolase"/>
</dbReference>
<sequence length="321" mass="35079">MAAEAKATKTYASAIYFDDLNIANFSREIFEAWRAGGVTGVSCTCSIANVMQWKKWFEEHSDLIIQAHTVAGICGYKGEGKTAVMLSWQNTAGIEDPAGPPALRRSSGAEYTGLDGSVLTGFGRQVVDETAKLGVVVSLSHCEPKTSEDTIRYATEPPCFSHKGEGLLDFPNLGGTCRKATTALSTTMWQRWTMRLGLLKRVWWGVGSDSPEGHARPSESMAWCNKDKGYARRLAPWGSQRVVKPLGPLGGRPKLAEAMARAGWSEATIRKVLGENWLDYVARMPGALRANGRQEPRRHGTTAMQSDSEVKRGGRRANGRE</sequence>